<gene>
    <name evidence="1" type="ORF">V2W30_24865</name>
</gene>
<dbReference type="Proteomes" id="UP001432251">
    <property type="component" value="Chromosome"/>
</dbReference>
<accession>A0ACD5AGT4</accession>
<dbReference type="EMBL" id="CP146022">
    <property type="protein sequence ID" value="WWQ66240.1"/>
    <property type="molecule type" value="Genomic_DNA"/>
</dbReference>
<evidence type="ECO:0000313" key="1">
    <source>
        <dbReference type="EMBL" id="WWQ66240.1"/>
    </source>
</evidence>
<protein>
    <submittedName>
        <fullName evidence="1">Helix-turn-helix transcriptional regulator</fullName>
    </submittedName>
</protein>
<keyword evidence="2" id="KW-1185">Reference proteome</keyword>
<sequence length="328" mass="35326">MDISDGDVRDVRQLVRELEQAGDVEELRAIAVRELLRTIPADGGQWYHFDARGQGVRALALPAESFHSDPSVIYEHPVDHPLTEAMLVAGTGGAWRVSDAAADLEWQRTHCFNLDFRPFGMRRHLVASSREPTGVVGYALVRGGSDFTEHQRALLGYIHPRVAAAERLLLERQRLLALAAAALDSVGRPGHGAAAAGEDGGLQPLDSVAEALLPLVRDDPRLGAPGTFRVGNARVRVVPCAVPGVPRLVLLHDLAPGRAVARRLGLTEREHRTLEHIDAGRTPAEAARAMGISLTTVRGYVASLHRKLAAGHTAALLRTGRELGLLGE</sequence>
<proteinExistence type="predicted"/>
<reference evidence="1" key="1">
    <citation type="journal article" date="2025" name="Int. J. Syst. Evol. Microbiol.">
        <title>Streptomyces citrinus sp. nov., with yellow diffusible pigment.</title>
        <authorList>
            <person name="He Y."/>
            <person name="Yang E."/>
            <person name="Xu J."/>
            <person name="Sun Y."/>
            <person name="Sun L."/>
        </authorList>
    </citation>
    <scope>NUCLEOTIDE SEQUENCE</scope>
    <source>
        <strain evidence="1">Q6</strain>
    </source>
</reference>
<name>A0ACD5AGT4_9ACTN</name>
<organism evidence="1 2">
    <name type="scientific">Streptomyces citrinus</name>
    <dbReference type="NCBI Taxonomy" id="3118173"/>
    <lineage>
        <taxon>Bacteria</taxon>
        <taxon>Bacillati</taxon>
        <taxon>Actinomycetota</taxon>
        <taxon>Actinomycetes</taxon>
        <taxon>Kitasatosporales</taxon>
        <taxon>Streptomycetaceae</taxon>
        <taxon>Streptomyces</taxon>
    </lineage>
</organism>
<evidence type="ECO:0000313" key="2">
    <source>
        <dbReference type="Proteomes" id="UP001432251"/>
    </source>
</evidence>